<reference evidence="3" key="1">
    <citation type="submission" date="2016-06" db="UniProtKB">
        <authorList>
            <consortium name="WormBaseParasite"/>
        </authorList>
    </citation>
    <scope>IDENTIFICATION</scope>
</reference>
<dbReference type="Proteomes" id="UP000279833">
    <property type="component" value="Unassembled WGS sequence"/>
</dbReference>
<keyword evidence="2" id="KW-1185">Reference proteome</keyword>
<evidence type="ECO:0000313" key="2">
    <source>
        <dbReference type="Proteomes" id="UP000279833"/>
    </source>
</evidence>
<dbReference type="WBParaSite" id="SCUD_0000057901-mRNA-1">
    <property type="protein sequence ID" value="SCUD_0000057901-mRNA-1"/>
    <property type="gene ID" value="SCUD_0000057901"/>
</dbReference>
<name>A0A183JD19_9TREM</name>
<dbReference type="AlphaFoldDB" id="A0A183JD19"/>
<evidence type="ECO:0000313" key="3">
    <source>
        <dbReference type="WBParaSite" id="SCUD_0000057901-mRNA-1"/>
    </source>
</evidence>
<dbReference type="EMBL" id="UZAK01000400">
    <property type="protein sequence ID" value="VDO62554.1"/>
    <property type="molecule type" value="Genomic_DNA"/>
</dbReference>
<proteinExistence type="predicted"/>
<organism evidence="3">
    <name type="scientific">Schistosoma curassoni</name>
    <dbReference type="NCBI Taxonomy" id="6186"/>
    <lineage>
        <taxon>Eukaryota</taxon>
        <taxon>Metazoa</taxon>
        <taxon>Spiralia</taxon>
        <taxon>Lophotrochozoa</taxon>
        <taxon>Platyhelminthes</taxon>
        <taxon>Trematoda</taxon>
        <taxon>Digenea</taxon>
        <taxon>Strigeidida</taxon>
        <taxon>Schistosomatoidea</taxon>
        <taxon>Schistosomatidae</taxon>
        <taxon>Schistosoma</taxon>
    </lineage>
</organism>
<accession>A0A183JD19</accession>
<reference evidence="1 2" key="2">
    <citation type="submission" date="2018-11" db="EMBL/GenBank/DDBJ databases">
        <authorList>
            <consortium name="Pathogen Informatics"/>
        </authorList>
    </citation>
    <scope>NUCLEOTIDE SEQUENCE [LARGE SCALE GENOMIC DNA]</scope>
    <source>
        <strain evidence="1">Dakar</strain>
        <strain evidence="2">Dakar, Senegal</strain>
    </source>
</reference>
<sequence length="247" mass="28782">TFYVILLLCRIIPTHQIDQYIDVLLHKKLPLVDLYSLYKTDLLKIENNTNIYKKINSNEVDCSELSKPIDYNRSELIEMNKMIESSPTSSKQQEQYDLDVITSPRNCSESDSEEVHNNLPSRVIENDRLDNKYNENLKIDCNTILNYQNYSTDHPISSTFNEYVLENISQQGLSIHVNNEQENGDEEAEETEIHTVQLTKSKDQGLGLSVVGYIYKNPYNSKLVICFFYEMIMIIYNFLKINNTLEL</sequence>
<protein>
    <submittedName>
        <fullName evidence="3">Protein kinase domain-containing protein</fullName>
    </submittedName>
</protein>
<dbReference type="STRING" id="6186.A0A183JD19"/>
<gene>
    <name evidence="1" type="ORF">SCUD_LOCUS580</name>
</gene>
<evidence type="ECO:0000313" key="1">
    <source>
        <dbReference type="EMBL" id="VDO62554.1"/>
    </source>
</evidence>